<dbReference type="EMBL" id="JADEYS010000001">
    <property type="protein sequence ID" value="MBE9395981.1"/>
    <property type="molecule type" value="Genomic_DNA"/>
</dbReference>
<protein>
    <recommendedName>
        <fullName evidence="4">ADP-ribose pyrophosphatase</fullName>
        <ecNumber evidence="3">3.6.1.13</ecNumber>
    </recommendedName>
    <alternativeName>
        <fullName evidence="9">ADP-ribose diphosphatase</fullName>
    </alternativeName>
    <alternativeName>
        <fullName evidence="11">ADP-ribose phosphohydrolase</fullName>
    </alternativeName>
    <alternativeName>
        <fullName evidence="10">Adenosine diphosphoribose pyrophosphatase</fullName>
    </alternativeName>
</protein>
<gene>
    <name evidence="15" type="ORF">IOQ59_01765</name>
</gene>
<evidence type="ECO:0000256" key="12">
    <source>
        <dbReference type="ARBA" id="ARBA00049546"/>
    </source>
</evidence>
<evidence type="ECO:0000313" key="15">
    <source>
        <dbReference type="EMBL" id="MBE9395981.1"/>
    </source>
</evidence>
<dbReference type="AlphaFoldDB" id="A0A8J7K5T1"/>
<dbReference type="EC" id="3.6.1.13" evidence="3"/>
<feature type="binding site" evidence="13">
    <location>
        <position position="154"/>
    </location>
    <ligand>
        <name>Mg(2+)</name>
        <dbReference type="ChEBI" id="CHEBI:18420"/>
        <label>1</label>
    </ligand>
</feature>
<dbReference type="SUPFAM" id="SSF55811">
    <property type="entry name" value="Nudix"/>
    <property type="match status" value="1"/>
</dbReference>
<keyword evidence="6" id="KW-0378">Hydrolase</keyword>
<comment type="catalytic activity">
    <reaction evidence="12">
        <text>ADP-D-ribose + H2O = D-ribose 5-phosphate + AMP + 2 H(+)</text>
        <dbReference type="Rhea" id="RHEA:10412"/>
        <dbReference type="ChEBI" id="CHEBI:15377"/>
        <dbReference type="ChEBI" id="CHEBI:15378"/>
        <dbReference type="ChEBI" id="CHEBI:57967"/>
        <dbReference type="ChEBI" id="CHEBI:78346"/>
        <dbReference type="ChEBI" id="CHEBI:456215"/>
        <dbReference type="EC" id="3.6.1.13"/>
    </reaction>
</comment>
<dbReference type="InterPro" id="IPR004385">
    <property type="entry name" value="NDP_pyrophosphatase"/>
</dbReference>
<dbReference type="Pfam" id="PF00293">
    <property type="entry name" value="NUDIX"/>
    <property type="match status" value="1"/>
</dbReference>
<name>A0A8J7K5T1_9GAMM</name>
<proteinExistence type="inferred from homology"/>
<dbReference type="GO" id="GO:0019144">
    <property type="term" value="F:ADP-sugar diphosphatase activity"/>
    <property type="evidence" value="ECO:0007669"/>
    <property type="project" value="TreeGrafter"/>
</dbReference>
<dbReference type="PROSITE" id="PS00893">
    <property type="entry name" value="NUDIX_BOX"/>
    <property type="match status" value="1"/>
</dbReference>
<comment type="similarity">
    <text evidence="2">Belongs to the Nudix hydrolase family. NudF subfamily.</text>
</comment>
<sequence length="202" mass="22558">MFDHSDVEVHTKERVYDGFFKMEKLVVSHARFAGGTVKVTRELFQRDDAVCVLLYDAPRDRVVLVEQFRIGALEHPRSPWLLELVAGIVEQGETEEAVARREAQEEAGAELGEIVPITRYLVSPGGANEYISLLCAQVDSEGMGGVFGLESEGEDIKVHVLACEQVFAMVKDGQIDNAASIIALQWLQLNRSDLKQRWQNSI</sequence>
<evidence type="ECO:0000256" key="8">
    <source>
        <dbReference type="ARBA" id="ARBA00025164"/>
    </source>
</evidence>
<dbReference type="InterPro" id="IPR015797">
    <property type="entry name" value="NUDIX_hydrolase-like_dom_sf"/>
</dbReference>
<dbReference type="InterPro" id="IPR000086">
    <property type="entry name" value="NUDIX_hydrolase_dom"/>
</dbReference>
<evidence type="ECO:0000256" key="11">
    <source>
        <dbReference type="ARBA" id="ARBA00033056"/>
    </source>
</evidence>
<keyword evidence="7 13" id="KW-0460">Magnesium</keyword>
<dbReference type="Gene3D" id="3.90.79.10">
    <property type="entry name" value="Nucleoside Triphosphate Pyrophosphohydrolase"/>
    <property type="match status" value="1"/>
</dbReference>
<dbReference type="RefSeq" id="WP_193951529.1">
    <property type="nucleotide sequence ID" value="NZ_JADEYS010000001.1"/>
</dbReference>
<keyword evidence="16" id="KW-1185">Reference proteome</keyword>
<evidence type="ECO:0000256" key="9">
    <source>
        <dbReference type="ARBA" id="ARBA00030162"/>
    </source>
</evidence>
<evidence type="ECO:0000259" key="14">
    <source>
        <dbReference type="PROSITE" id="PS51462"/>
    </source>
</evidence>
<dbReference type="Proteomes" id="UP000640333">
    <property type="component" value="Unassembled WGS sequence"/>
</dbReference>
<dbReference type="PROSITE" id="PS51462">
    <property type="entry name" value="NUDIX"/>
    <property type="match status" value="1"/>
</dbReference>
<comment type="cofactor">
    <cofactor evidence="1 13">
        <name>Mg(2+)</name>
        <dbReference type="ChEBI" id="CHEBI:18420"/>
    </cofactor>
</comment>
<feature type="binding site" evidence="13">
    <location>
        <position position="86"/>
    </location>
    <ligand>
        <name>Mg(2+)</name>
        <dbReference type="ChEBI" id="CHEBI:18420"/>
        <label>1</label>
    </ligand>
</feature>
<accession>A0A8J7K5T1</accession>
<dbReference type="GO" id="GO:0047631">
    <property type="term" value="F:ADP-ribose diphosphatase activity"/>
    <property type="evidence" value="ECO:0007669"/>
    <property type="project" value="UniProtKB-EC"/>
</dbReference>
<evidence type="ECO:0000313" key="16">
    <source>
        <dbReference type="Proteomes" id="UP000640333"/>
    </source>
</evidence>
<evidence type="ECO:0000256" key="10">
    <source>
        <dbReference type="ARBA" id="ARBA00030308"/>
    </source>
</evidence>
<organism evidence="15 16">
    <name type="scientific">Pontibacterium sinense</name>
    <dbReference type="NCBI Taxonomy" id="2781979"/>
    <lineage>
        <taxon>Bacteria</taxon>
        <taxon>Pseudomonadati</taxon>
        <taxon>Pseudomonadota</taxon>
        <taxon>Gammaproteobacteria</taxon>
        <taxon>Oceanospirillales</taxon>
        <taxon>Oceanospirillaceae</taxon>
        <taxon>Pontibacterium</taxon>
    </lineage>
</organism>
<feature type="binding site" evidence="13">
    <location>
        <position position="106"/>
    </location>
    <ligand>
        <name>Mg(2+)</name>
        <dbReference type="ChEBI" id="CHEBI:18420"/>
        <label>1</label>
    </ligand>
</feature>
<feature type="domain" description="Nudix hydrolase" evidence="14">
    <location>
        <begin position="45"/>
        <end position="188"/>
    </location>
</feature>
<comment type="function">
    <text evidence="8">Acts on ADP-mannose and ADP-glucose as well as ADP-ribose. Prevents glycogen biosynthesis. The reaction catalyzed by this enzyme is a limiting step of the gluconeogenic process.</text>
</comment>
<dbReference type="GO" id="GO:0006753">
    <property type="term" value="P:nucleoside phosphate metabolic process"/>
    <property type="evidence" value="ECO:0007669"/>
    <property type="project" value="TreeGrafter"/>
</dbReference>
<dbReference type="InterPro" id="IPR020084">
    <property type="entry name" value="NUDIX_hydrolase_CS"/>
</dbReference>
<evidence type="ECO:0000256" key="7">
    <source>
        <dbReference type="ARBA" id="ARBA00022842"/>
    </source>
</evidence>
<dbReference type="PANTHER" id="PTHR11839">
    <property type="entry name" value="UDP/ADP-SUGAR PYROPHOSPHATASE"/>
    <property type="match status" value="1"/>
</dbReference>
<evidence type="ECO:0000256" key="6">
    <source>
        <dbReference type="ARBA" id="ARBA00022801"/>
    </source>
</evidence>
<comment type="caution">
    <text evidence="15">The sequence shown here is derived from an EMBL/GenBank/DDBJ whole genome shotgun (WGS) entry which is preliminary data.</text>
</comment>
<dbReference type="CDD" id="cd24155">
    <property type="entry name" value="NUDIX_ADPRase"/>
    <property type="match status" value="1"/>
</dbReference>
<keyword evidence="5 13" id="KW-0479">Metal-binding</keyword>
<evidence type="ECO:0000256" key="1">
    <source>
        <dbReference type="ARBA" id="ARBA00001946"/>
    </source>
</evidence>
<feature type="binding site" evidence="13">
    <location>
        <position position="102"/>
    </location>
    <ligand>
        <name>Mg(2+)</name>
        <dbReference type="ChEBI" id="CHEBI:18420"/>
        <label>1</label>
    </ligand>
</feature>
<dbReference type="NCBIfam" id="TIGR00052">
    <property type="entry name" value="nudix-type nucleoside diphosphatase, YffH/AdpP family"/>
    <property type="match status" value="1"/>
</dbReference>
<dbReference type="PANTHER" id="PTHR11839:SF5">
    <property type="entry name" value="ADP-RIBOSE PYROPHOSPHATASE"/>
    <property type="match status" value="1"/>
</dbReference>
<evidence type="ECO:0000256" key="13">
    <source>
        <dbReference type="PIRSR" id="PIRSR604385-2"/>
    </source>
</evidence>
<dbReference type="GO" id="GO:0005829">
    <property type="term" value="C:cytosol"/>
    <property type="evidence" value="ECO:0007669"/>
    <property type="project" value="TreeGrafter"/>
</dbReference>
<evidence type="ECO:0000256" key="5">
    <source>
        <dbReference type="ARBA" id="ARBA00022723"/>
    </source>
</evidence>
<dbReference type="GO" id="GO:0046872">
    <property type="term" value="F:metal ion binding"/>
    <property type="evidence" value="ECO:0007669"/>
    <property type="project" value="UniProtKB-KW"/>
</dbReference>
<evidence type="ECO:0000256" key="3">
    <source>
        <dbReference type="ARBA" id="ARBA00012453"/>
    </source>
</evidence>
<evidence type="ECO:0000256" key="2">
    <source>
        <dbReference type="ARBA" id="ARBA00007482"/>
    </source>
</evidence>
<dbReference type="GO" id="GO:0019693">
    <property type="term" value="P:ribose phosphate metabolic process"/>
    <property type="evidence" value="ECO:0007669"/>
    <property type="project" value="TreeGrafter"/>
</dbReference>
<reference evidence="15" key="1">
    <citation type="submission" date="2020-10" db="EMBL/GenBank/DDBJ databases">
        <title>Bacterium isolated from coastal waters sediment.</title>
        <authorList>
            <person name="Chen R.-J."/>
            <person name="Lu D.-C."/>
            <person name="Zhu K.-L."/>
            <person name="Du Z.-J."/>
        </authorList>
    </citation>
    <scope>NUCLEOTIDE SEQUENCE</scope>
    <source>
        <strain evidence="15">N1Y112</strain>
    </source>
</reference>
<evidence type="ECO:0000256" key="4">
    <source>
        <dbReference type="ARBA" id="ARBA00013297"/>
    </source>
</evidence>